<keyword evidence="3" id="KW-1185">Reference proteome</keyword>
<keyword evidence="2" id="KW-0560">Oxidoreductase</keyword>
<accession>A0ABS7X0G7</accession>
<dbReference type="PANTHER" id="PTHR31212:SF4">
    <property type="entry name" value="ALPHA-KETOGLUTARATE-DEPENDENT DIOXYGENASE ALKB HOMOLOG 3"/>
    <property type="match status" value="1"/>
</dbReference>
<organism evidence="2 3">
    <name type="scientific">Modicisalibacter tunisiensis</name>
    <dbReference type="NCBI Taxonomy" id="390637"/>
    <lineage>
        <taxon>Bacteria</taxon>
        <taxon>Pseudomonadati</taxon>
        <taxon>Pseudomonadota</taxon>
        <taxon>Gammaproteobacteria</taxon>
        <taxon>Oceanospirillales</taxon>
        <taxon>Halomonadaceae</taxon>
        <taxon>Modicisalibacter</taxon>
    </lineage>
</organism>
<reference evidence="2 3" key="1">
    <citation type="submission" date="2021-05" db="EMBL/GenBank/DDBJ databases">
        <title>Petroleum and Energy Research Collection (APPE): ex situ preservation of microbial diversity associated with the oil industry and exploitation of its biotechnological potential.</title>
        <authorList>
            <person name="Paixao C.T.M."/>
            <person name="Gomes M.B."/>
            <person name="Oliveira V.M."/>
        </authorList>
    </citation>
    <scope>NUCLEOTIDE SEQUENCE [LARGE SCALE GENOMIC DNA]</scope>
    <source>
        <strain evidence="2 3">LIT2</strain>
    </source>
</reference>
<dbReference type="InterPro" id="IPR005123">
    <property type="entry name" value="Oxoglu/Fe-dep_dioxygenase_dom"/>
</dbReference>
<dbReference type="SUPFAM" id="SSF51197">
    <property type="entry name" value="Clavaminate synthase-like"/>
    <property type="match status" value="1"/>
</dbReference>
<dbReference type="Gene3D" id="2.60.120.590">
    <property type="entry name" value="Alpha-ketoglutarate-dependent dioxygenase AlkB-like"/>
    <property type="match status" value="1"/>
</dbReference>
<sequence length="206" mass="23275">MSHAPRTWQRLLASPPLWRLDDALETGRRDALLDRLDREIPWETPTLTLYGRRHPIPRAQCWMGDAEARYRYSGTSFSPTPWHPAVLALCDQVTSLVARQLPGATFNSVLLNRYQDGRQRMGWHADDEPELGPEPVIAAVSLGAERPLRFRWRSRLHGPFNVAQPHGSLLLMGPGVQARLQHALLPRAIPGLRISLTFRHVLPSPA</sequence>
<dbReference type="PANTHER" id="PTHR31212">
    <property type="entry name" value="ALPHA-KETOGLUTARATE-DEPENDENT DIOXYGENASE ALKB HOMOLOG 3"/>
    <property type="match status" value="1"/>
</dbReference>
<comment type="caution">
    <text evidence="2">The sequence shown here is derived from an EMBL/GenBank/DDBJ whole genome shotgun (WGS) entry which is preliminary data.</text>
</comment>
<evidence type="ECO:0000259" key="1">
    <source>
        <dbReference type="PROSITE" id="PS51471"/>
    </source>
</evidence>
<name>A0ABS7X0G7_9GAMM</name>
<evidence type="ECO:0000313" key="3">
    <source>
        <dbReference type="Proteomes" id="UP001319883"/>
    </source>
</evidence>
<evidence type="ECO:0000313" key="2">
    <source>
        <dbReference type="EMBL" id="MBZ9568381.1"/>
    </source>
</evidence>
<protein>
    <submittedName>
        <fullName evidence="2">Alpha-ketoglutarate-dependent dioxygenase AlkB</fullName>
    </submittedName>
</protein>
<dbReference type="GO" id="GO:0051213">
    <property type="term" value="F:dioxygenase activity"/>
    <property type="evidence" value="ECO:0007669"/>
    <property type="project" value="UniProtKB-KW"/>
</dbReference>
<dbReference type="Pfam" id="PF13532">
    <property type="entry name" value="2OG-FeII_Oxy_2"/>
    <property type="match status" value="1"/>
</dbReference>
<dbReference type="InterPro" id="IPR037151">
    <property type="entry name" value="AlkB-like_sf"/>
</dbReference>
<keyword evidence="2" id="KW-0223">Dioxygenase</keyword>
<dbReference type="EMBL" id="JAGXFD010000001">
    <property type="protein sequence ID" value="MBZ9568381.1"/>
    <property type="molecule type" value="Genomic_DNA"/>
</dbReference>
<gene>
    <name evidence="2" type="ORF">KGQ91_11950</name>
</gene>
<proteinExistence type="predicted"/>
<dbReference type="InterPro" id="IPR032854">
    <property type="entry name" value="ALKBH3"/>
</dbReference>
<dbReference type="RefSeq" id="WP_224421062.1">
    <property type="nucleotide sequence ID" value="NZ_JAGXFD010000001.1"/>
</dbReference>
<dbReference type="Proteomes" id="UP001319883">
    <property type="component" value="Unassembled WGS sequence"/>
</dbReference>
<feature type="domain" description="Fe2OG dioxygenase" evidence="1">
    <location>
        <begin position="105"/>
        <end position="202"/>
    </location>
</feature>
<dbReference type="PROSITE" id="PS51471">
    <property type="entry name" value="FE2OG_OXY"/>
    <property type="match status" value="1"/>
</dbReference>
<dbReference type="InterPro" id="IPR027450">
    <property type="entry name" value="AlkB-like"/>
</dbReference>